<dbReference type="RefSeq" id="WP_327775736.1">
    <property type="nucleotide sequence ID" value="NZ_JAYXUG010000035.1"/>
</dbReference>
<keyword evidence="7" id="KW-1185">Reference proteome</keyword>
<evidence type="ECO:0000256" key="4">
    <source>
        <dbReference type="ARBA" id="ARBA00022840"/>
    </source>
</evidence>
<comment type="similarity">
    <text evidence="5">Belongs to the CitG/MdcB family.</text>
</comment>
<sequence length="304" mass="33181">MRYSLAVPCKQGYWSKINNQMLSEPERIIGQLSFHSMLSEVELYPKPGLVTAISNGAHQDMSISTFKDSANALLPYMTAFARAGYTFNQQEDLSQLLVNIRPIGIQAERVMFQATNQINTHRGAIFMLGILSSASGYLLQTKQPITALLIQPIIKAMCVGVSSELSQGVETSNGREAFIQYGISGIRGEAELGFPTVIKGLMTYQSLINAGYKSSFAMHHALLTCMAFNDDSCLIKRGGLNGLTFVQKKAARLQSSELSPAELITQLIIFDQECVSRNLSPGGSADCLSAILLLSQLEQLTTIQ</sequence>
<comment type="catalytic activity">
    <reaction evidence="1 5">
        <text>3'-dephospho-CoA + ATP = 2'-(5''-triphospho-alpha-D-ribosyl)-3'-dephospho-CoA + adenine</text>
        <dbReference type="Rhea" id="RHEA:15117"/>
        <dbReference type="ChEBI" id="CHEBI:16708"/>
        <dbReference type="ChEBI" id="CHEBI:30616"/>
        <dbReference type="ChEBI" id="CHEBI:57328"/>
        <dbReference type="ChEBI" id="CHEBI:61378"/>
        <dbReference type="EC" id="2.4.2.52"/>
    </reaction>
</comment>
<dbReference type="Proteomes" id="UP001306119">
    <property type="component" value="Unassembled WGS sequence"/>
</dbReference>
<evidence type="ECO:0000256" key="5">
    <source>
        <dbReference type="HAMAP-Rule" id="MF_00397"/>
    </source>
</evidence>
<comment type="caution">
    <text evidence="6">The sequence shown here is derived from an EMBL/GenBank/DDBJ whole genome shotgun (WGS) entry which is preliminary data.</text>
</comment>
<keyword evidence="4 5" id="KW-0067">ATP-binding</keyword>
<evidence type="ECO:0000256" key="1">
    <source>
        <dbReference type="ARBA" id="ARBA00001210"/>
    </source>
</evidence>
<dbReference type="PANTHER" id="PTHR30201">
    <property type="entry name" value="TRIPHOSPHORIBOSYL-DEPHOSPHO-COA SYNTHASE"/>
    <property type="match status" value="1"/>
</dbReference>
<protein>
    <recommendedName>
        <fullName evidence="5">Probable 2-(5''-triphosphoribosyl)-3'-dephosphocoenzyme-A synthase</fullName>
        <shortName evidence="5">2-(5''-triphosphoribosyl)-3'-dephospho-CoA synthase</shortName>
        <ecNumber evidence="5">2.4.2.52</ecNumber>
    </recommendedName>
</protein>
<keyword evidence="2 5" id="KW-0808">Transferase</keyword>
<proteinExistence type="inferred from homology"/>
<dbReference type="EC" id="2.4.2.52" evidence="5"/>
<organism evidence="6 7">
    <name type="scientific">Photobacterium toruni</name>
    <dbReference type="NCBI Taxonomy" id="1935446"/>
    <lineage>
        <taxon>Bacteria</taxon>
        <taxon>Pseudomonadati</taxon>
        <taxon>Pseudomonadota</taxon>
        <taxon>Gammaproteobacteria</taxon>
        <taxon>Vibrionales</taxon>
        <taxon>Vibrionaceae</taxon>
        <taxon>Photobacterium</taxon>
    </lineage>
</organism>
<dbReference type="Pfam" id="PF01874">
    <property type="entry name" value="CitG"/>
    <property type="match status" value="1"/>
</dbReference>
<evidence type="ECO:0000256" key="2">
    <source>
        <dbReference type="ARBA" id="ARBA00022679"/>
    </source>
</evidence>
<dbReference type="GO" id="GO:0016757">
    <property type="term" value="F:glycosyltransferase activity"/>
    <property type="evidence" value="ECO:0007669"/>
    <property type="project" value="UniProtKB-KW"/>
</dbReference>
<dbReference type="PANTHER" id="PTHR30201:SF2">
    <property type="entry name" value="2-(5''-TRIPHOSPHORIBOSYL)-3'-DEPHOSPHOCOENZYME-A SYNTHASE"/>
    <property type="match status" value="1"/>
</dbReference>
<keyword evidence="3 5" id="KW-0547">Nucleotide-binding</keyword>
<evidence type="ECO:0000313" key="7">
    <source>
        <dbReference type="Proteomes" id="UP001306119"/>
    </source>
</evidence>
<keyword evidence="6" id="KW-0328">Glycosyltransferase</keyword>
<dbReference type="Gene3D" id="1.10.4200.10">
    <property type="entry name" value="Triphosphoribosyl-dephospho-CoA protein"/>
    <property type="match status" value="1"/>
</dbReference>
<accession>A0ABU6LCA0</accession>
<dbReference type="EMBL" id="JAYXUG010000035">
    <property type="protein sequence ID" value="MEC6833939.1"/>
    <property type="molecule type" value="Genomic_DNA"/>
</dbReference>
<reference evidence="6 7" key="1">
    <citation type="submission" date="2024-01" db="EMBL/GenBank/DDBJ databases">
        <title>Active colonisers of the gastrointestinal tract of Atlantic salmon farmed in a warm water region.</title>
        <authorList>
            <person name="Bowman J.P."/>
        </authorList>
    </citation>
    <scope>NUCLEOTIDE SEQUENCE [LARGE SCALE GENOMIC DNA]</scope>
    <source>
        <strain evidence="6 7">S3MW1</strain>
    </source>
</reference>
<name>A0ABU6LCA0_9GAMM</name>
<gene>
    <name evidence="5 6" type="primary">citG</name>
    <name evidence="6" type="ORF">VXS06_19465</name>
</gene>
<dbReference type="NCBIfam" id="TIGR03125">
    <property type="entry name" value="citrate_citG"/>
    <property type="match status" value="1"/>
</dbReference>
<dbReference type="GO" id="GO:0046917">
    <property type="term" value="F:triphosphoribosyl-dephospho-CoA synthase activity"/>
    <property type="evidence" value="ECO:0007669"/>
    <property type="project" value="UniProtKB-EC"/>
</dbReference>
<dbReference type="HAMAP" id="MF_00397">
    <property type="entry name" value="CitG"/>
    <property type="match status" value="1"/>
</dbReference>
<dbReference type="InterPro" id="IPR002736">
    <property type="entry name" value="CitG"/>
</dbReference>
<dbReference type="InterPro" id="IPR017551">
    <property type="entry name" value="TriPribosyl-deP-CoA_syn_CitG"/>
</dbReference>
<evidence type="ECO:0000313" key="6">
    <source>
        <dbReference type="EMBL" id="MEC6833939.1"/>
    </source>
</evidence>
<evidence type="ECO:0000256" key="3">
    <source>
        <dbReference type="ARBA" id="ARBA00022741"/>
    </source>
</evidence>